<dbReference type="InterPro" id="IPR020476">
    <property type="entry name" value="Nudix_hydrolase"/>
</dbReference>
<protein>
    <submittedName>
        <fullName evidence="6">NUDIX hydrolase</fullName>
    </submittedName>
</protein>
<evidence type="ECO:0000313" key="7">
    <source>
        <dbReference type="Proteomes" id="UP000675781"/>
    </source>
</evidence>
<dbReference type="InterPro" id="IPR015797">
    <property type="entry name" value="NUDIX_hydrolase-like_dom_sf"/>
</dbReference>
<dbReference type="PRINTS" id="PR00502">
    <property type="entry name" value="NUDIXFAMILY"/>
</dbReference>
<organism evidence="6 7">
    <name type="scientific">Actinospica durhamensis</name>
    <dbReference type="NCBI Taxonomy" id="1508375"/>
    <lineage>
        <taxon>Bacteria</taxon>
        <taxon>Bacillati</taxon>
        <taxon>Actinomycetota</taxon>
        <taxon>Actinomycetes</taxon>
        <taxon>Catenulisporales</taxon>
        <taxon>Actinospicaceae</taxon>
        <taxon>Actinospica</taxon>
    </lineage>
</organism>
<dbReference type="InterPro" id="IPR020084">
    <property type="entry name" value="NUDIX_hydrolase_CS"/>
</dbReference>
<evidence type="ECO:0000256" key="2">
    <source>
        <dbReference type="ARBA" id="ARBA00005582"/>
    </source>
</evidence>
<evidence type="ECO:0000256" key="1">
    <source>
        <dbReference type="ARBA" id="ARBA00001946"/>
    </source>
</evidence>
<dbReference type="Pfam" id="PF00293">
    <property type="entry name" value="NUDIX"/>
    <property type="match status" value="1"/>
</dbReference>
<comment type="cofactor">
    <cofactor evidence="1">
        <name>Mg(2+)</name>
        <dbReference type="ChEBI" id="CHEBI:18420"/>
    </cofactor>
</comment>
<reference evidence="6" key="1">
    <citation type="submission" date="2021-04" db="EMBL/GenBank/DDBJ databases">
        <title>Genome based classification of Actinospica acidithermotolerans sp. nov., an actinobacterium isolated from an Indonesian hot spring.</title>
        <authorList>
            <person name="Kusuma A.B."/>
            <person name="Putra K.E."/>
            <person name="Nafisah S."/>
            <person name="Loh J."/>
            <person name="Nouioui I."/>
            <person name="Goodfellow M."/>
        </authorList>
    </citation>
    <scope>NUCLEOTIDE SEQUENCE</scope>
    <source>
        <strain evidence="6">CSCA 57</strain>
    </source>
</reference>
<name>A0A941ENK4_9ACTN</name>
<keyword evidence="3 4" id="KW-0378">Hydrolase</keyword>
<accession>A0A941ENK4</accession>
<proteinExistence type="inferred from homology"/>
<dbReference type="Proteomes" id="UP000675781">
    <property type="component" value="Unassembled WGS sequence"/>
</dbReference>
<keyword evidence="7" id="KW-1185">Reference proteome</keyword>
<dbReference type="GO" id="GO:0016787">
    <property type="term" value="F:hydrolase activity"/>
    <property type="evidence" value="ECO:0007669"/>
    <property type="project" value="UniProtKB-KW"/>
</dbReference>
<dbReference type="AlphaFoldDB" id="A0A941ENK4"/>
<evidence type="ECO:0000259" key="5">
    <source>
        <dbReference type="PROSITE" id="PS51462"/>
    </source>
</evidence>
<comment type="similarity">
    <text evidence="2 4">Belongs to the Nudix hydrolase family.</text>
</comment>
<dbReference type="EMBL" id="JAGSOG010000036">
    <property type="protein sequence ID" value="MBR7833673.1"/>
    <property type="molecule type" value="Genomic_DNA"/>
</dbReference>
<dbReference type="PROSITE" id="PS51462">
    <property type="entry name" value="NUDIX"/>
    <property type="match status" value="1"/>
</dbReference>
<dbReference type="PANTHER" id="PTHR43046">
    <property type="entry name" value="GDP-MANNOSE MANNOSYL HYDROLASE"/>
    <property type="match status" value="1"/>
</dbReference>
<gene>
    <name evidence="6" type="ORF">KDL01_10385</name>
</gene>
<sequence>MTTIGFTPEETAAWYASVPKLALSANAVLRDPEGRVALVRNTYREGWSLPGGVVDDNEPPADACVREVREELGFEVSPDAPVRLLAVQWAERGQGPVQFLSLTFDVGVCPDPSALRPQEDEIAEIGFFAVDELPEDLRPFMRARMDAINAGGFHDVAYLESRLR</sequence>
<comment type="caution">
    <text evidence="6">The sequence shown here is derived from an EMBL/GenBank/DDBJ whole genome shotgun (WGS) entry which is preliminary data.</text>
</comment>
<dbReference type="PROSITE" id="PS00893">
    <property type="entry name" value="NUDIX_BOX"/>
    <property type="match status" value="1"/>
</dbReference>
<feature type="domain" description="Nudix hydrolase" evidence="5">
    <location>
        <begin position="20"/>
        <end position="150"/>
    </location>
</feature>
<dbReference type="SUPFAM" id="SSF55811">
    <property type="entry name" value="Nudix"/>
    <property type="match status" value="1"/>
</dbReference>
<evidence type="ECO:0000256" key="4">
    <source>
        <dbReference type="RuleBase" id="RU003476"/>
    </source>
</evidence>
<dbReference type="PANTHER" id="PTHR43046:SF16">
    <property type="entry name" value="ADP-RIBOSE PYROPHOSPHATASE YJHB-RELATED"/>
    <property type="match status" value="1"/>
</dbReference>
<dbReference type="RefSeq" id="WP_212528192.1">
    <property type="nucleotide sequence ID" value="NZ_JAGSOG010000036.1"/>
</dbReference>
<evidence type="ECO:0000313" key="6">
    <source>
        <dbReference type="EMBL" id="MBR7833673.1"/>
    </source>
</evidence>
<dbReference type="CDD" id="cd18876">
    <property type="entry name" value="NUDIX_Hydrolase"/>
    <property type="match status" value="1"/>
</dbReference>
<dbReference type="Gene3D" id="3.90.79.10">
    <property type="entry name" value="Nucleoside Triphosphate Pyrophosphohydrolase"/>
    <property type="match status" value="1"/>
</dbReference>
<dbReference type="InterPro" id="IPR000086">
    <property type="entry name" value="NUDIX_hydrolase_dom"/>
</dbReference>
<evidence type="ECO:0000256" key="3">
    <source>
        <dbReference type="ARBA" id="ARBA00022801"/>
    </source>
</evidence>